<reference evidence="2 4" key="2">
    <citation type="submission" date="2019-10" db="EMBL/GenBank/DDBJ databases">
        <authorList>
            <person name="Kayansamruaj P."/>
        </authorList>
    </citation>
    <scope>NUCLEOTIDE SEQUENCE [LARGE SCALE GENOMIC DNA]</scope>
    <source>
        <strain evidence="2">SDDV_Thai_2019</strain>
    </source>
</reference>
<dbReference type="Proteomes" id="UP000510602">
    <property type="component" value="Segment"/>
</dbReference>
<dbReference type="KEGG" id="vg:25479087"/>
<proteinExistence type="predicted"/>
<dbReference type="Proteomes" id="UP000201485">
    <property type="component" value="Segment"/>
</dbReference>
<gene>
    <name evidence="1" type="ORF">SDDV_038</name>
</gene>
<dbReference type="EMBL" id="KR139659">
    <property type="protein sequence ID" value="AKU37453.1"/>
    <property type="molecule type" value="Genomic_DNA"/>
</dbReference>
<keyword evidence="3" id="KW-1185">Reference proteome</keyword>
<evidence type="ECO:0000313" key="2">
    <source>
        <dbReference type="EMBL" id="QLI60711.1"/>
    </source>
</evidence>
<evidence type="ECO:0000313" key="3">
    <source>
        <dbReference type="Proteomes" id="UP000201485"/>
    </source>
</evidence>
<organism evidence="1 3">
    <name type="scientific">Scale drop disease virus</name>
    <dbReference type="NCBI Taxonomy" id="1697349"/>
    <lineage>
        <taxon>Viruses</taxon>
        <taxon>Varidnaviria</taxon>
        <taxon>Bamfordvirae</taxon>
        <taxon>Nucleocytoviricota</taxon>
        <taxon>Megaviricetes</taxon>
        <taxon>Pimascovirales</taxon>
        <taxon>Pimascovirales incertae sedis</taxon>
        <taxon>Iridoviridae</taxon>
        <taxon>Alphairidovirinae</taxon>
        <taxon>Megalocytivirus</taxon>
        <taxon>Megalocytivirus lates1</taxon>
    </lineage>
</organism>
<dbReference type="GeneID" id="25479087"/>
<accession>A0A0K1L6S3</accession>
<name>A0A0K1L6S3_9VIRU</name>
<evidence type="ECO:0000313" key="1">
    <source>
        <dbReference type="EMBL" id="AKU37453.1"/>
    </source>
</evidence>
<dbReference type="EMBL" id="MN562489">
    <property type="protein sequence ID" value="QLI60711.1"/>
    <property type="molecule type" value="Genomic_DNA"/>
</dbReference>
<dbReference type="RefSeq" id="YP_009163799.1">
    <property type="nucleotide sequence ID" value="NC_027778.1"/>
</dbReference>
<protein>
    <submittedName>
        <fullName evidence="1">ORF_038R</fullName>
    </submittedName>
</protein>
<reference evidence="1 3" key="1">
    <citation type="journal article" date="2015" name="PLoS Pathog.">
        <title>A Novel Virus Causes Scale Drop Disease in Lates calcarifer.</title>
        <authorList>
            <person name="de Groof A."/>
            <person name="Guelen L."/>
            <person name="Deijs M."/>
            <person name="van der Wal Y."/>
            <person name="Miyata M."/>
            <person name="Ng K.S."/>
            <person name="van Grinsven L."/>
            <person name="Simmelink B."/>
            <person name="Biermann Y."/>
            <person name="Grisez L."/>
            <person name="van Lent J."/>
            <person name="de Ronde A."/>
            <person name="Chang S.F."/>
            <person name="Schrier C."/>
            <person name="van der Hoek L."/>
        </authorList>
    </citation>
    <scope>NUCLEOTIDE SEQUENCE [LARGE SCALE GENOMIC DNA]</scope>
    <source>
        <strain evidence="1">C4575</strain>
    </source>
</reference>
<sequence length="172" mass="20262">MNYTDIRRNIAKYFFIDGKGNKFFAGDGAERVLRSIINPPYNKEYTPTLAFYDSEEEIAIPFNFQLINKHFDSTVVKKITISREDLQCTVAENTDKTMDKTNAHDFYKTRTLLEFRVSDIDNKIIYLHLKYSNQFDTGLYKCTITLNDNTAYYVEIGIRIIDRDLKYMIQNE</sequence>
<evidence type="ECO:0000313" key="4">
    <source>
        <dbReference type="Proteomes" id="UP000510602"/>
    </source>
</evidence>